<dbReference type="RefSeq" id="WP_015927273.1">
    <property type="nucleotide sequence ID" value="NC_011894.1"/>
</dbReference>
<dbReference type="EMBL" id="CP001349">
    <property type="protein sequence ID" value="ACL55563.1"/>
    <property type="molecule type" value="Genomic_DNA"/>
</dbReference>
<sequence length="94" mass="9965">MSSVIATLVAQAIRHQDGQLRTPYGIEARDAEDLARAAIGAYGDALAAAGLAIVPLAAAERARGQESRDGRQVGGREILKARLRPYRSVGGRRL</sequence>
<dbReference type="HOGENOM" id="CLU_2382811_0_0_5"/>
<evidence type="ECO:0000313" key="2">
    <source>
        <dbReference type="Proteomes" id="UP000008207"/>
    </source>
</evidence>
<accession>B8ICH5</accession>
<proteinExistence type="predicted"/>
<dbReference type="eggNOG" id="ENOG50311SQ">
    <property type="taxonomic scope" value="Bacteria"/>
</dbReference>
<keyword evidence="2" id="KW-1185">Reference proteome</keyword>
<dbReference type="AlphaFoldDB" id="B8ICH5"/>
<protein>
    <submittedName>
        <fullName evidence="1">Uncharacterized protein</fullName>
    </submittedName>
</protein>
<name>B8ICH5_METNO</name>
<dbReference type="KEGG" id="mno:Mnod_0522"/>
<evidence type="ECO:0000313" key="1">
    <source>
        <dbReference type="EMBL" id="ACL55563.1"/>
    </source>
</evidence>
<gene>
    <name evidence="1" type="ordered locus">Mnod_0522</name>
</gene>
<organism evidence="1 2">
    <name type="scientific">Methylobacterium nodulans (strain LMG 21967 / CNCM I-2342 / ORS 2060)</name>
    <dbReference type="NCBI Taxonomy" id="460265"/>
    <lineage>
        <taxon>Bacteria</taxon>
        <taxon>Pseudomonadati</taxon>
        <taxon>Pseudomonadota</taxon>
        <taxon>Alphaproteobacteria</taxon>
        <taxon>Hyphomicrobiales</taxon>
        <taxon>Methylobacteriaceae</taxon>
        <taxon>Methylobacterium</taxon>
    </lineage>
</organism>
<dbReference type="OrthoDB" id="10006454at2"/>
<reference evidence="1 2" key="1">
    <citation type="submission" date="2009-01" db="EMBL/GenBank/DDBJ databases">
        <title>Complete sequence of chromosome of Methylobacterium nodulans ORS 2060.</title>
        <authorList>
            <consortium name="US DOE Joint Genome Institute"/>
            <person name="Lucas S."/>
            <person name="Copeland A."/>
            <person name="Lapidus A."/>
            <person name="Glavina del Rio T."/>
            <person name="Dalin E."/>
            <person name="Tice H."/>
            <person name="Bruce D."/>
            <person name="Goodwin L."/>
            <person name="Pitluck S."/>
            <person name="Sims D."/>
            <person name="Brettin T."/>
            <person name="Detter J.C."/>
            <person name="Han C."/>
            <person name="Larimer F."/>
            <person name="Land M."/>
            <person name="Hauser L."/>
            <person name="Kyrpides N."/>
            <person name="Ivanova N."/>
            <person name="Marx C.J."/>
            <person name="Richardson P."/>
        </authorList>
    </citation>
    <scope>NUCLEOTIDE SEQUENCE [LARGE SCALE GENOMIC DNA]</scope>
    <source>
        <strain evidence="2">LMG 21967 / CNCM I-2342 / ORS 2060</strain>
    </source>
</reference>
<dbReference type="Proteomes" id="UP000008207">
    <property type="component" value="Chromosome"/>
</dbReference>